<dbReference type="GO" id="GO:0005524">
    <property type="term" value="F:ATP binding"/>
    <property type="evidence" value="ECO:0007669"/>
    <property type="project" value="UniProtKB-KW"/>
</dbReference>
<dbReference type="SUPFAM" id="SSF52540">
    <property type="entry name" value="P-loop containing nucleoside triphosphate hydrolases"/>
    <property type="match status" value="1"/>
</dbReference>
<evidence type="ECO:0000313" key="8">
    <source>
        <dbReference type="Proteomes" id="UP000229976"/>
    </source>
</evidence>
<keyword evidence="5" id="KW-0067">ATP-binding</keyword>
<dbReference type="GO" id="GO:0017116">
    <property type="term" value="F:single-stranded DNA helicase activity"/>
    <property type="evidence" value="ECO:0007669"/>
    <property type="project" value="TreeGrafter"/>
</dbReference>
<dbReference type="SMART" id="SM00382">
    <property type="entry name" value="AAA"/>
    <property type="match status" value="1"/>
</dbReference>
<proteinExistence type="inferred from homology"/>
<dbReference type="Gene3D" id="3.40.50.300">
    <property type="entry name" value="P-loop containing nucleotide triphosphate hydrolases"/>
    <property type="match status" value="1"/>
</dbReference>
<dbReference type="InterPro" id="IPR003593">
    <property type="entry name" value="AAA+_ATPase"/>
</dbReference>
<dbReference type="InterPro" id="IPR021886">
    <property type="entry name" value="MgsA_C"/>
</dbReference>
<comment type="caution">
    <text evidence="7">The sequence shown here is derived from an EMBL/GenBank/DDBJ whole genome shotgun (WGS) entry which is preliminary data.</text>
</comment>
<evidence type="ECO:0000259" key="6">
    <source>
        <dbReference type="SMART" id="SM00382"/>
    </source>
</evidence>
<dbReference type="FunFam" id="1.20.272.10:FF:000001">
    <property type="entry name" value="Putative AAA family ATPase"/>
    <property type="match status" value="1"/>
</dbReference>
<feature type="domain" description="AAA+ ATPase" evidence="6">
    <location>
        <begin position="37"/>
        <end position="149"/>
    </location>
</feature>
<evidence type="ECO:0000256" key="4">
    <source>
        <dbReference type="ARBA" id="ARBA00022741"/>
    </source>
</evidence>
<dbReference type="CDD" id="cd00009">
    <property type="entry name" value="AAA"/>
    <property type="match status" value="1"/>
</dbReference>
<dbReference type="Gene3D" id="1.10.3710.10">
    <property type="entry name" value="DNA polymerase III clamp loader subunits, C-terminal domain"/>
    <property type="match status" value="1"/>
</dbReference>
<keyword evidence="3" id="KW-0235">DNA replication</keyword>
<dbReference type="GO" id="GO:0006261">
    <property type="term" value="P:DNA-templated DNA replication"/>
    <property type="evidence" value="ECO:0007669"/>
    <property type="project" value="TreeGrafter"/>
</dbReference>
<dbReference type="InterPro" id="IPR027417">
    <property type="entry name" value="P-loop_NTPase"/>
</dbReference>
<dbReference type="PANTHER" id="PTHR13779:SF7">
    <property type="entry name" value="ATPASE WRNIP1"/>
    <property type="match status" value="1"/>
</dbReference>
<evidence type="ECO:0000313" key="7">
    <source>
        <dbReference type="EMBL" id="PIP22561.1"/>
    </source>
</evidence>
<name>A0A2G9YVQ8_9BACT</name>
<dbReference type="AlphaFoldDB" id="A0A2G9YVQ8"/>
<dbReference type="Gene3D" id="1.20.272.10">
    <property type="match status" value="1"/>
</dbReference>
<reference evidence="7 8" key="1">
    <citation type="submission" date="2017-09" db="EMBL/GenBank/DDBJ databases">
        <title>Depth-based differentiation of microbial function through sediment-hosted aquifers and enrichment of novel symbionts in the deep terrestrial subsurface.</title>
        <authorList>
            <person name="Probst A.J."/>
            <person name="Ladd B."/>
            <person name="Jarett J.K."/>
            <person name="Geller-Mcgrath D.E."/>
            <person name="Sieber C.M."/>
            <person name="Emerson J.B."/>
            <person name="Anantharaman K."/>
            <person name="Thomas B.C."/>
            <person name="Malmstrom R."/>
            <person name="Stieglmeier M."/>
            <person name="Klingl A."/>
            <person name="Woyke T."/>
            <person name="Ryan C.M."/>
            <person name="Banfield J.F."/>
        </authorList>
    </citation>
    <scope>NUCLEOTIDE SEQUENCE [LARGE SCALE GENOMIC DNA]</scope>
    <source>
        <strain evidence="7">CG23_combo_of_CG06-09_8_20_14_all_39_17</strain>
    </source>
</reference>
<dbReference type="InterPro" id="IPR032423">
    <property type="entry name" value="AAA_assoc_2"/>
</dbReference>
<gene>
    <name evidence="7" type="ORF">COX37_03405</name>
</gene>
<comment type="function">
    <text evidence="1">DNA-dependent ATPase that plays important roles in cellular responses to stalled DNA replication processes.</text>
</comment>
<dbReference type="InterPro" id="IPR051314">
    <property type="entry name" value="AAA_ATPase_RarA/MGS1/WRNIP1"/>
</dbReference>
<dbReference type="FunFam" id="3.40.50.300:FF:000137">
    <property type="entry name" value="Replication-associated recombination protein A"/>
    <property type="match status" value="1"/>
</dbReference>
<organism evidence="7 8">
    <name type="scientific">Candidatus Nealsonbacteria bacterium CG23_combo_of_CG06-09_8_20_14_all_39_17</name>
    <dbReference type="NCBI Taxonomy" id="1974722"/>
    <lineage>
        <taxon>Bacteria</taxon>
        <taxon>Candidatus Nealsoniibacteriota</taxon>
    </lineage>
</organism>
<dbReference type="Pfam" id="PF16193">
    <property type="entry name" value="AAA_assoc_2"/>
    <property type="match status" value="1"/>
</dbReference>
<evidence type="ECO:0000256" key="1">
    <source>
        <dbReference type="ARBA" id="ARBA00002393"/>
    </source>
</evidence>
<dbReference type="InterPro" id="IPR008921">
    <property type="entry name" value="DNA_pol3_clamp-load_cplx_C"/>
</dbReference>
<protein>
    <submittedName>
        <fullName evidence="7">AAA family ATPase</fullName>
    </submittedName>
</protein>
<dbReference type="GO" id="GO:0000731">
    <property type="term" value="P:DNA synthesis involved in DNA repair"/>
    <property type="evidence" value="ECO:0007669"/>
    <property type="project" value="TreeGrafter"/>
</dbReference>
<sequence length="378" mass="41985">MEPLASKIRPKNLSEFVGQKHLTGEGKPLNVAIKNKHLFSFILWGPPGVGKTTLAKIYANALDACLYELSAVSAGKADIRKIISEDTGDKPKILFLDEIHRFNKAQQDFLLPFVETGKITLVGATTENPSFEVISALLSRCRVFVLNELSKEEMAGIIKMTGFKLNKEAEEWLIAMANGDARQAITMLENASELYGKITKETLKDTLQSKFLRYDKQGEEHHNTISAFIKSMRAGQPDAALYYLARMITSGEDPKFIARRMVIFASEDIGLVQPTALVVANAVFRAVEIIGLPECGINLATGVVYLSTCKKDRSAYDAYLLAMEDAEAYGNLPVPLKIRNAPTKLMKNLDYGKGYEPYSKEDFLPDEIKGKKYFLPKA</sequence>
<accession>A0A2G9YVQ8</accession>
<evidence type="ECO:0000256" key="3">
    <source>
        <dbReference type="ARBA" id="ARBA00022705"/>
    </source>
</evidence>
<dbReference type="Pfam" id="PF00004">
    <property type="entry name" value="AAA"/>
    <property type="match status" value="1"/>
</dbReference>
<dbReference type="InterPro" id="IPR003959">
    <property type="entry name" value="ATPase_AAA_core"/>
</dbReference>
<comment type="similarity">
    <text evidence="2">Belongs to the AAA ATPase family. RarA/MGS1/WRNIP1 subfamily.</text>
</comment>
<keyword evidence="4" id="KW-0547">Nucleotide-binding</keyword>
<dbReference type="SUPFAM" id="SSF48019">
    <property type="entry name" value="post-AAA+ oligomerization domain-like"/>
    <property type="match status" value="1"/>
</dbReference>
<dbReference type="PANTHER" id="PTHR13779">
    <property type="entry name" value="WERNER HELICASE-INTERACTING PROTEIN 1 FAMILY MEMBER"/>
    <property type="match status" value="1"/>
</dbReference>
<dbReference type="Pfam" id="PF12002">
    <property type="entry name" value="MgsA_C"/>
    <property type="match status" value="1"/>
</dbReference>
<evidence type="ECO:0000256" key="2">
    <source>
        <dbReference type="ARBA" id="ARBA00008959"/>
    </source>
</evidence>
<dbReference type="GO" id="GO:0016887">
    <property type="term" value="F:ATP hydrolysis activity"/>
    <property type="evidence" value="ECO:0007669"/>
    <property type="project" value="InterPro"/>
</dbReference>
<evidence type="ECO:0000256" key="5">
    <source>
        <dbReference type="ARBA" id="ARBA00022840"/>
    </source>
</evidence>
<dbReference type="Gene3D" id="1.10.8.60">
    <property type="match status" value="1"/>
</dbReference>
<dbReference type="GO" id="GO:0003677">
    <property type="term" value="F:DNA binding"/>
    <property type="evidence" value="ECO:0007669"/>
    <property type="project" value="InterPro"/>
</dbReference>
<dbReference type="EMBL" id="PCRO01000042">
    <property type="protein sequence ID" value="PIP22561.1"/>
    <property type="molecule type" value="Genomic_DNA"/>
</dbReference>
<dbReference type="Proteomes" id="UP000229976">
    <property type="component" value="Unassembled WGS sequence"/>
</dbReference>
<dbReference type="GO" id="GO:0008047">
    <property type="term" value="F:enzyme activator activity"/>
    <property type="evidence" value="ECO:0007669"/>
    <property type="project" value="TreeGrafter"/>
</dbReference>